<keyword evidence="9 11" id="KW-0092">Biotin</keyword>
<feature type="binding site" description="via carbamate group" evidence="13">
    <location>
        <position position="714"/>
    </location>
    <ligand>
        <name>Mn(2+)</name>
        <dbReference type="ChEBI" id="CHEBI:29035"/>
    </ligand>
</feature>
<dbReference type="Pfam" id="PF02786">
    <property type="entry name" value="CPSase_L_D2"/>
    <property type="match status" value="1"/>
</dbReference>
<accession>A0A0D3IEI1</accession>
<keyword evidence="7 11" id="KW-0547">Nucleotide-binding</keyword>
<organism evidence="20 21">
    <name type="scientific">Emiliania huxleyi (strain CCMP1516)</name>
    <dbReference type="NCBI Taxonomy" id="280463"/>
    <lineage>
        <taxon>Eukaryota</taxon>
        <taxon>Haptista</taxon>
        <taxon>Haptophyta</taxon>
        <taxon>Prymnesiophyceae</taxon>
        <taxon>Isochrysidales</taxon>
        <taxon>Noelaerhabdaceae</taxon>
        <taxon>Emiliania</taxon>
    </lineage>
</organism>
<dbReference type="Gene3D" id="3.30.470.20">
    <property type="entry name" value="ATP-grasp fold, B domain"/>
    <property type="match status" value="1"/>
</dbReference>
<dbReference type="InterPro" id="IPR001882">
    <property type="entry name" value="Biotin_BS"/>
</dbReference>
<dbReference type="InterPro" id="IPR011053">
    <property type="entry name" value="Single_hybrid_motif"/>
</dbReference>
<feature type="binding site" evidence="13">
    <location>
        <position position="545"/>
    </location>
    <ligand>
        <name>Mn(2+)</name>
        <dbReference type="ChEBI" id="CHEBI:29035"/>
    </ligand>
</feature>
<evidence type="ECO:0000256" key="6">
    <source>
        <dbReference type="ARBA" id="ARBA00022723"/>
    </source>
</evidence>
<dbReference type="PROSITE" id="PS50979">
    <property type="entry name" value="BC"/>
    <property type="match status" value="1"/>
</dbReference>
<protein>
    <recommendedName>
        <fullName evidence="3 11">Pyruvate carboxylase</fullName>
        <ecNumber evidence="3 11">6.4.1.1</ecNumber>
    </recommendedName>
</protein>
<dbReference type="InterPro" id="IPR055268">
    <property type="entry name" value="PCB-like"/>
</dbReference>
<dbReference type="PANTHER" id="PTHR43778">
    <property type="entry name" value="PYRUVATE CARBOXYLASE"/>
    <property type="match status" value="1"/>
</dbReference>
<dbReference type="InterPro" id="IPR013785">
    <property type="entry name" value="Aldolase_TIM"/>
</dbReference>
<evidence type="ECO:0000259" key="18">
    <source>
        <dbReference type="PROSITE" id="PS50979"/>
    </source>
</evidence>
<dbReference type="SUPFAM" id="SSF51230">
    <property type="entry name" value="Single hybrid motif"/>
    <property type="match status" value="1"/>
</dbReference>
<dbReference type="GO" id="GO:0006094">
    <property type="term" value="P:gluconeogenesis"/>
    <property type="evidence" value="ECO:0007669"/>
    <property type="project" value="UniProtKB-KW"/>
</dbReference>
<dbReference type="CDD" id="cd07937">
    <property type="entry name" value="DRE_TIM_PC_TC_5S"/>
    <property type="match status" value="1"/>
</dbReference>
<dbReference type="RefSeq" id="XP_005762095.1">
    <property type="nucleotide sequence ID" value="XM_005762038.1"/>
</dbReference>
<dbReference type="NCBIfam" id="NF006761">
    <property type="entry name" value="PRK09282.1"/>
    <property type="match status" value="1"/>
</dbReference>
<keyword evidence="5 11" id="KW-0436">Ligase</keyword>
<feature type="binding site" evidence="12">
    <location>
        <position position="617"/>
    </location>
    <ligand>
        <name>substrate</name>
    </ligand>
</feature>
<feature type="binding site" evidence="12">
    <location>
        <position position="307"/>
    </location>
    <ligand>
        <name>ATP</name>
        <dbReference type="ChEBI" id="CHEBI:30616"/>
    </ligand>
</feature>
<dbReference type="Proteomes" id="UP000013827">
    <property type="component" value="Unassembled WGS sequence"/>
</dbReference>
<feature type="domain" description="Biotin carboxylation" evidence="18">
    <location>
        <begin position="49"/>
        <end position="494"/>
    </location>
</feature>
<evidence type="ECO:0000256" key="15">
    <source>
        <dbReference type="SAM" id="MobiDB-lite"/>
    </source>
</evidence>
<dbReference type="PROSITE" id="PS00188">
    <property type="entry name" value="BIOTIN"/>
    <property type="match status" value="1"/>
</dbReference>
<dbReference type="FunFam" id="3.20.20.70:FF:000033">
    <property type="entry name" value="Pyruvate carboxylase"/>
    <property type="match status" value="1"/>
</dbReference>
<evidence type="ECO:0000259" key="19">
    <source>
        <dbReference type="PROSITE" id="PS50991"/>
    </source>
</evidence>
<dbReference type="eggNOG" id="KOG0369">
    <property type="taxonomic scope" value="Eukaryota"/>
</dbReference>
<proteinExistence type="predicted"/>
<dbReference type="PROSITE" id="PS50975">
    <property type="entry name" value="ATP_GRASP"/>
    <property type="match status" value="1"/>
</dbReference>
<dbReference type="Gene3D" id="3.20.20.70">
    <property type="entry name" value="Aldolase class I"/>
    <property type="match status" value="1"/>
</dbReference>
<dbReference type="SUPFAM" id="SSF56059">
    <property type="entry name" value="Glutathione synthetase ATP-binding domain-like"/>
    <property type="match status" value="1"/>
</dbReference>
<dbReference type="InterPro" id="IPR005930">
    <property type="entry name" value="Pyruv_COase"/>
</dbReference>
<dbReference type="SUPFAM" id="SSF52440">
    <property type="entry name" value="PreATP-grasp domain"/>
    <property type="match status" value="1"/>
</dbReference>
<keyword evidence="8 11" id="KW-0067">ATP-binding</keyword>
<dbReference type="InterPro" id="IPR011764">
    <property type="entry name" value="Biotin_carboxylation_dom"/>
</dbReference>
<dbReference type="STRING" id="2903.R1DFR1"/>
<name>A0A0D3IEI1_EMIH1</name>
<dbReference type="InterPro" id="IPR016185">
    <property type="entry name" value="PreATP-grasp_dom_sf"/>
</dbReference>
<evidence type="ECO:0000256" key="14">
    <source>
        <dbReference type="PIRSR" id="PIRSR001594-4"/>
    </source>
</evidence>
<evidence type="ECO:0000313" key="21">
    <source>
        <dbReference type="Proteomes" id="UP000013827"/>
    </source>
</evidence>
<keyword evidence="6 13" id="KW-0479">Metal-binding</keyword>
<keyword evidence="10" id="KW-0511">Multifunctional enzyme</keyword>
<dbReference type="InterPro" id="IPR005482">
    <property type="entry name" value="Biotin_COase_C"/>
</dbReference>
<evidence type="ECO:0000256" key="13">
    <source>
        <dbReference type="PIRSR" id="PIRSR001594-3"/>
    </source>
</evidence>
<evidence type="ECO:0000256" key="12">
    <source>
        <dbReference type="PIRSR" id="PIRSR001594-2"/>
    </source>
</evidence>
<dbReference type="Pfam" id="PF00289">
    <property type="entry name" value="Biotin_carb_N"/>
    <property type="match status" value="1"/>
</dbReference>
<evidence type="ECO:0000313" key="20">
    <source>
        <dbReference type="EnsemblProtists" id="EOD09666"/>
    </source>
</evidence>
<dbReference type="InterPro" id="IPR011761">
    <property type="entry name" value="ATP-grasp"/>
</dbReference>
<dbReference type="PIRSF" id="PIRSF001594">
    <property type="entry name" value="Pyruv_carbox"/>
    <property type="match status" value="1"/>
</dbReference>
<dbReference type="InterPro" id="IPR000891">
    <property type="entry name" value="PYR_CT"/>
</dbReference>
<feature type="domain" description="Pyruvate carboxyltransferase" evidence="19">
    <location>
        <begin position="536"/>
        <end position="805"/>
    </location>
</feature>
<feature type="binding site" evidence="13">
    <location>
        <position position="744"/>
    </location>
    <ligand>
        <name>Mn(2+)</name>
        <dbReference type="ChEBI" id="CHEBI:29035"/>
    </ligand>
</feature>
<dbReference type="FunFam" id="2.40.50.100:FF:000003">
    <property type="entry name" value="Acetyl-CoA carboxylase biotin carboxyl carrier protein"/>
    <property type="match status" value="1"/>
</dbReference>
<dbReference type="EC" id="6.4.1.1" evidence="3 11"/>
<dbReference type="Pfam" id="PF00364">
    <property type="entry name" value="Biotin_lipoyl"/>
    <property type="match status" value="1"/>
</dbReference>
<feature type="binding site" evidence="13">
    <location>
        <position position="746"/>
    </location>
    <ligand>
        <name>Mn(2+)</name>
        <dbReference type="ChEBI" id="CHEBI:29035"/>
    </ligand>
</feature>
<dbReference type="UniPathway" id="UPA00138"/>
<feature type="binding site" evidence="12">
    <location>
        <position position="273"/>
    </location>
    <ligand>
        <name>ATP</name>
        <dbReference type="ChEBI" id="CHEBI:30616"/>
    </ligand>
</feature>
<dbReference type="PROSITE" id="PS50968">
    <property type="entry name" value="BIOTINYL_LIPOYL"/>
    <property type="match status" value="1"/>
</dbReference>
<dbReference type="SUPFAM" id="SSF51246">
    <property type="entry name" value="Rudiment single hybrid motif"/>
    <property type="match status" value="1"/>
</dbReference>
<feature type="domain" description="ATP-grasp" evidence="17">
    <location>
        <begin position="193"/>
        <end position="395"/>
    </location>
</feature>
<dbReference type="GO" id="GO:0004736">
    <property type="term" value="F:pyruvate carboxylase activity"/>
    <property type="evidence" value="ECO:0007669"/>
    <property type="project" value="UniProtKB-EC"/>
</dbReference>
<dbReference type="InterPro" id="IPR003379">
    <property type="entry name" value="Carboxylase_cons_dom"/>
</dbReference>
<dbReference type="InterPro" id="IPR005481">
    <property type="entry name" value="BC-like_N"/>
</dbReference>
<comment type="function">
    <text evidence="11">Catalyzes a 2-step reaction, involving the ATP-dependent carboxylation of the covalently attached biotin in the first step and the transfer of the carboxyl group to pyruvate in the second.</text>
</comment>
<evidence type="ECO:0000256" key="8">
    <source>
        <dbReference type="ARBA" id="ARBA00022840"/>
    </source>
</evidence>
<dbReference type="GO" id="GO:0046872">
    <property type="term" value="F:metal ion binding"/>
    <property type="evidence" value="ECO:0007669"/>
    <property type="project" value="UniProtKB-KW"/>
</dbReference>
<evidence type="ECO:0000259" key="16">
    <source>
        <dbReference type="PROSITE" id="PS50968"/>
    </source>
</evidence>
<dbReference type="Pfam" id="PF00682">
    <property type="entry name" value="HMGL-like"/>
    <property type="match status" value="1"/>
</dbReference>
<comment type="pathway">
    <text evidence="2">Carbohydrate biosynthesis; gluconeogenesis.</text>
</comment>
<feature type="binding site" evidence="12">
    <location>
        <position position="189"/>
    </location>
    <ligand>
        <name>ATP</name>
        <dbReference type="ChEBI" id="CHEBI:30616"/>
    </ligand>
</feature>
<feature type="modified residue" description="N6-carboxylysine" evidence="14">
    <location>
        <position position="714"/>
    </location>
</feature>
<feature type="modified residue" description="N6-biotinyllysine" evidence="14">
    <location>
        <position position="1094"/>
    </location>
</feature>
<dbReference type="GeneID" id="17255675"/>
<dbReference type="CDD" id="cd06850">
    <property type="entry name" value="biotinyl_domain"/>
    <property type="match status" value="1"/>
</dbReference>
<dbReference type="InterPro" id="IPR011054">
    <property type="entry name" value="Rudment_hybrid_motif"/>
</dbReference>
<dbReference type="SUPFAM" id="SSF51569">
    <property type="entry name" value="Aldolase"/>
    <property type="match status" value="1"/>
</dbReference>
<dbReference type="GO" id="GO:0005524">
    <property type="term" value="F:ATP binding"/>
    <property type="evidence" value="ECO:0007669"/>
    <property type="project" value="UniProtKB-UniRule"/>
</dbReference>
<dbReference type="InterPro" id="IPR000089">
    <property type="entry name" value="Biotin_lipoyl"/>
</dbReference>
<feature type="binding site" evidence="12">
    <location>
        <position position="879"/>
    </location>
    <ligand>
        <name>substrate</name>
    </ligand>
</feature>
<evidence type="ECO:0000256" key="3">
    <source>
        <dbReference type="ARBA" id="ARBA00013057"/>
    </source>
</evidence>
<dbReference type="GO" id="GO:0005737">
    <property type="term" value="C:cytoplasm"/>
    <property type="evidence" value="ECO:0007669"/>
    <property type="project" value="TreeGrafter"/>
</dbReference>
<feature type="domain" description="Lipoyl-binding" evidence="16">
    <location>
        <begin position="1053"/>
        <end position="1128"/>
    </location>
</feature>
<dbReference type="PANTHER" id="PTHR43778:SF2">
    <property type="entry name" value="PYRUVATE CARBOXYLASE, MITOCHONDRIAL"/>
    <property type="match status" value="1"/>
</dbReference>
<evidence type="ECO:0000256" key="4">
    <source>
        <dbReference type="ARBA" id="ARBA00022432"/>
    </source>
</evidence>
<evidence type="ECO:0000256" key="9">
    <source>
        <dbReference type="ARBA" id="ARBA00023267"/>
    </source>
</evidence>
<dbReference type="FunFam" id="3.30.1490.20:FF:000018">
    <property type="entry name" value="Biotin carboxylase"/>
    <property type="match status" value="1"/>
</dbReference>
<dbReference type="Gene3D" id="2.40.50.100">
    <property type="match status" value="1"/>
</dbReference>
<dbReference type="PaxDb" id="2903-EOD09666"/>
<evidence type="ECO:0000256" key="10">
    <source>
        <dbReference type="ARBA" id="ARBA00023268"/>
    </source>
</evidence>
<dbReference type="OMA" id="AEACICY"/>
<evidence type="ECO:0000256" key="1">
    <source>
        <dbReference type="ARBA" id="ARBA00001953"/>
    </source>
</evidence>
<comment type="catalytic activity">
    <reaction evidence="11">
        <text>hydrogencarbonate + pyruvate + ATP = oxaloacetate + ADP + phosphate + H(+)</text>
        <dbReference type="Rhea" id="RHEA:20844"/>
        <dbReference type="ChEBI" id="CHEBI:15361"/>
        <dbReference type="ChEBI" id="CHEBI:15378"/>
        <dbReference type="ChEBI" id="CHEBI:16452"/>
        <dbReference type="ChEBI" id="CHEBI:17544"/>
        <dbReference type="ChEBI" id="CHEBI:30616"/>
        <dbReference type="ChEBI" id="CHEBI:43474"/>
        <dbReference type="ChEBI" id="CHEBI:456216"/>
        <dbReference type="EC" id="6.4.1.1"/>
    </reaction>
</comment>
<evidence type="ECO:0000256" key="11">
    <source>
        <dbReference type="PIRNR" id="PIRNR001594"/>
    </source>
</evidence>
<dbReference type="HOGENOM" id="CLU_000395_0_1_1"/>
<comment type="cofactor">
    <cofactor evidence="1 11">
        <name>biotin</name>
        <dbReference type="ChEBI" id="CHEBI:57586"/>
    </cofactor>
</comment>
<reference evidence="20" key="2">
    <citation type="submission" date="2024-10" db="UniProtKB">
        <authorList>
            <consortium name="EnsemblProtists"/>
        </authorList>
    </citation>
    <scope>IDENTIFICATION</scope>
</reference>
<evidence type="ECO:0000259" key="17">
    <source>
        <dbReference type="PROSITE" id="PS50975"/>
    </source>
</evidence>
<dbReference type="SMART" id="SM00878">
    <property type="entry name" value="Biotin_carb_C"/>
    <property type="match status" value="1"/>
</dbReference>
<evidence type="ECO:0000256" key="7">
    <source>
        <dbReference type="ARBA" id="ARBA00022741"/>
    </source>
</evidence>
<dbReference type="SUPFAM" id="SSF89000">
    <property type="entry name" value="post-HMGL domain-like"/>
    <property type="match status" value="1"/>
</dbReference>
<dbReference type="PROSITE" id="PS50991">
    <property type="entry name" value="PYR_CT"/>
    <property type="match status" value="1"/>
</dbReference>
<keyword evidence="4" id="KW-0312">Gluconeogenesis</keyword>
<evidence type="ECO:0000256" key="5">
    <source>
        <dbReference type="ARBA" id="ARBA00022598"/>
    </source>
</evidence>
<reference evidence="21" key="1">
    <citation type="journal article" date="2013" name="Nature">
        <title>Pan genome of the phytoplankton Emiliania underpins its global distribution.</title>
        <authorList>
            <person name="Read B.A."/>
            <person name="Kegel J."/>
            <person name="Klute M.J."/>
            <person name="Kuo A."/>
            <person name="Lefebvre S.C."/>
            <person name="Maumus F."/>
            <person name="Mayer C."/>
            <person name="Miller J."/>
            <person name="Monier A."/>
            <person name="Salamov A."/>
            <person name="Young J."/>
            <person name="Aguilar M."/>
            <person name="Claverie J.M."/>
            <person name="Frickenhaus S."/>
            <person name="Gonzalez K."/>
            <person name="Herman E.K."/>
            <person name="Lin Y.C."/>
            <person name="Napier J."/>
            <person name="Ogata H."/>
            <person name="Sarno A.F."/>
            <person name="Shmutz J."/>
            <person name="Schroeder D."/>
            <person name="de Vargas C."/>
            <person name="Verret F."/>
            <person name="von Dassow P."/>
            <person name="Valentin K."/>
            <person name="Van de Peer Y."/>
            <person name="Wheeler G."/>
            <person name="Dacks J.B."/>
            <person name="Delwiche C.F."/>
            <person name="Dyhrman S.T."/>
            <person name="Glockner G."/>
            <person name="John U."/>
            <person name="Richards T."/>
            <person name="Worden A.Z."/>
            <person name="Zhang X."/>
            <person name="Grigoriev I.V."/>
            <person name="Allen A.E."/>
            <person name="Bidle K."/>
            <person name="Borodovsky M."/>
            <person name="Bowler C."/>
            <person name="Brownlee C."/>
            <person name="Cock J.M."/>
            <person name="Elias M."/>
            <person name="Gladyshev V.N."/>
            <person name="Groth M."/>
            <person name="Guda C."/>
            <person name="Hadaegh A."/>
            <person name="Iglesias-Rodriguez M.D."/>
            <person name="Jenkins J."/>
            <person name="Jones B.M."/>
            <person name="Lawson T."/>
            <person name="Leese F."/>
            <person name="Lindquist E."/>
            <person name="Lobanov A."/>
            <person name="Lomsadze A."/>
            <person name="Malik S.B."/>
            <person name="Marsh M.E."/>
            <person name="Mackinder L."/>
            <person name="Mock T."/>
            <person name="Mueller-Roeber B."/>
            <person name="Pagarete A."/>
            <person name="Parker M."/>
            <person name="Probert I."/>
            <person name="Quesneville H."/>
            <person name="Raines C."/>
            <person name="Rensing S.A."/>
            <person name="Riano-Pachon D.M."/>
            <person name="Richier S."/>
            <person name="Rokitta S."/>
            <person name="Shiraiwa Y."/>
            <person name="Soanes D.M."/>
            <person name="van der Giezen M."/>
            <person name="Wahlund T.M."/>
            <person name="Williams B."/>
            <person name="Wilson W."/>
            <person name="Wolfe G."/>
            <person name="Wurch L.L."/>
        </authorList>
    </citation>
    <scope>NUCLEOTIDE SEQUENCE</scope>
</reference>
<dbReference type="KEGG" id="ehx:EMIHUDRAFT_558314"/>
<dbReference type="Pfam" id="PF02436">
    <property type="entry name" value="PYC_OADA"/>
    <property type="match status" value="1"/>
</dbReference>
<feature type="region of interest" description="Disordered" evidence="15">
    <location>
        <begin position="68"/>
        <end position="90"/>
    </location>
</feature>
<dbReference type="InterPro" id="IPR005479">
    <property type="entry name" value="CPAse_ATP-bd"/>
</dbReference>
<evidence type="ECO:0000256" key="2">
    <source>
        <dbReference type="ARBA" id="ARBA00004742"/>
    </source>
</evidence>
<dbReference type="AlphaFoldDB" id="A0A0D3IEI1"/>
<keyword evidence="21" id="KW-1185">Reference proteome</keyword>
<sequence length="1128" mass="122036">MLRSFRSCGARIAPPPLTRHWAVAPPLTRRWASTGAMATPPPARPGWRPIKKVSMVRTSGGALLLCKREPSPERPAHSRAAQASAWQPQCAAPSPAQMDIKTVAIYSKEDFNSVHRTKADEAFLVGQDKSPVGAYLSAEEIENNVDAIHPGARQDQAPARNTRFVELCEQAGITFIGPPSQVIQRFGDKTEARQLAEEFGVPVVPGTQHSVETVEEARDFCQSIGYPVICKAAFGGGGRGMRIVRSEDELETNFLSASREATTAFGNGAMFIERYVESPRHVEIQIIADGTNATHLFERDCSVQRRHQKIVEVAPSIGLPESLRESLYADAIRITKGAGYFCAGTVEFLVDRKTIQVEHTVTEVITGVDLVQIAAGQKLHEIGLSQEDVAMRGFAIQARVTTEDPAEDFRPDTARLSAIAAATPSCSGRIQVWRPAEGFGIRLDGGNAYPGARVLAHYDSMLMKTNIPFILNVLKHPDFVSGHATTSFIGDNPQLLDFTDARDRGQKQYLESSSPRVLTEEGPEGFAKAVRQSQGLLLTDTTWRDAHQSLLATRVRTRDILAIAPLTSHVLGKCYSLENWGGATFDVCLRFLRECPWERLQQMREDVPNVPFQMLLRGANGVGYTNYPDNAVFKFCDVAVKNGMDVFRVFDSLNYMDNLKLGVDAVGAAGGVVEAAISYTGDISDPSKAKYTLDYYLDLARQLVECHIHVLCIKDMAGLLKPAAATTLISALRKEFPNLPIHVHTHDTAGTGVASMLACSAAGADAVDCAVDSMSGMTSQPSMGSLVAALQNGERDTGVELQELSKLIEYWETVRFSYAAFESGQKSGSSEVYDHEMPGGQYTNLQFQSTSLGLADQWSQVKRNYAAANRLLGDIVKVTPSSKVVGDLAQFMAANGLDEEGVRAQAETLSFPSSVVEYFQGAIGIPHGGFPQPMQAQVVKELPVFAGRPGAELPPLDLDASMAALKAKYGDSTSETDLMQTTPRVFEQFKADVHHFGDVSKLPTRAYIEPLELGEEISVELERGKTIGISLEAIGMLNEKDATREATKVQRPKADGGDVNSVGAPMPGVVVETKVALGENVAAGTPMLILSAMKMETVVAAPVAGRVAQLTVASGDDVQAGDLLVELQ</sequence>
<dbReference type="EnsemblProtists" id="EOD09666">
    <property type="protein sequence ID" value="EOD09666"/>
    <property type="gene ID" value="EMIHUDRAFT_558314"/>
</dbReference>